<name>U5D764_AMBTC</name>
<dbReference type="SUPFAM" id="SSF50630">
    <property type="entry name" value="Acid proteases"/>
    <property type="match status" value="1"/>
</dbReference>
<dbReference type="GO" id="GO:0008233">
    <property type="term" value="F:peptidase activity"/>
    <property type="evidence" value="ECO:0007669"/>
    <property type="project" value="UniProtKB-KW"/>
</dbReference>
<evidence type="ECO:0000256" key="1">
    <source>
        <dbReference type="ARBA" id="ARBA00022670"/>
    </source>
</evidence>
<keyword evidence="5" id="KW-1185">Reference proteome</keyword>
<evidence type="ECO:0000256" key="2">
    <source>
        <dbReference type="ARBA" id="ARBA00022801"/>
    </source>
</evidence>
<dbReference type="Gene3D" id="2.40.70.10">
    <property type="entry name" value="Acid Proteases"/>
    <property type="match status" value="1"/>
</dbReference>
<feature type="domain" description="Xylanase inhibitor C-terminal" evidence="3">
    <location>
        <begin position="32"/>
        <end position="112"/>
    </location>
</feature>
<dbReference type="AlphaFoldDB" id="U5D764"/>
<dbReference type="PANTHER" id="PTHR47967:SF36">
    <property type="entry name" value="PEPTIDASE A1 DOMAIN-CONTAINING PROTEIN"/>
    <property type="match status" value="1"/>
</dbReference>
<evidence type="ECO:0000259" key="3">
    <source>
        <dbReference type="Pfam" id="PF14541"/>
    </source>
</evidence>
<accession>U5D764</accession>
<sequence>MQLDALVDESNLEFTSFLKNPISENMPFQFYYYLGLRKITVGGKKVKIPYELLKLEPSGNGGCIIEFGTTFIFMEKEIFDRVAEKFEAQVRLKREKGIEERGGLRPCYDVAKECEKLTLP</sequence>
<evidence type="ECO:0000313" key="4">
    <source>
        <dbReference type="EMBL" id="ERN17262.1"/>
    </source>
</evidence>
<dbReference type="GO" id="GO:0006508">
    <property type="term" value="P:proteolysis"/>
    <property type="evidence" value="ECO:0007669"/>
    <property type="project" value="UniProtKB-KW"/>
</dbReference>
<proteinExistence type="predicted"/>
<dbReference type="InterPro" id="IPR051708">
    <property type="entry name" value="Plant_Aspart_Prot_A1"/>
</dbReference>
<dbReference type="InterPro" id="IPR032799">
    <property type="entry name" value="TAXi_C"/>
</dbReference>
<protein>
    <recommendedName>
        <fullName evidence="3">Xylanase inhibitor C-terminal domain-containing protein</fullName>
    </recommendedName>
</protein>
<evidence type="ECO:0000313" key="5">
    <source>
        <dbReference type="Proteomes" id="UP000017836"/>
    </source>
</evidence>
<dbReference type="Pfam" id="PF14541">
    <property type="entry name" value="TAXi_C"/>
    <property type="match status" value="1"/>
</dbReference>
<dbReference type="PANTHER" id="PTHR47967">
    <property type="entry name" value="OS07G0603500 PROTEIN-RELATED"/>
    <property type="match status" value="1"/>
</dbReference>
<gene>
    <name evidence="4" type="ORF">AMTR_s00044p00215800</name>
</gene>
<dbReference type="EMBL" id="KI392384">
    <property type="protein sequence ID" value="ERN17262.1"/>
    <property type="molecule type" value="Genomic_DNA"/>
</dbReference>
<dbReference type="Proteomes" id="UP000017836">
    <property type="component" value="Unassembled WGS sequence"/>
</dbReference>
<keyword evidence="2" id="KW-0378">Hydrolase</keyword>
<dbReference type="Gramene" id="ERN17262">
    <property type="protein sequence ID" value="ERN17262"/>
    <property type="gene ID" value="AMTR_s00044p00215800"/>
</dbReference>
<dbReference type="InterPro" id="IPR021109">
    <property type="entry name" value="Peptidase_aspartic_dom_sf"/>
</dbReference>
<dbReference type="HOGENOM" id="CLU_2052782_0_0_1"/>
<keyword evidence="1" id="KW-0645">Protease</keyword>
<dbReference type="eggNOG" id="KOG1339">
    <property type="taxonomic scope" value="Eukaryota"/>
</dbReference>
<organism evidence="4 5">
    <name type="scientific">Amborella trichopoda</name>
    <dbReference type="NCBI Taxonomy" id="13333"/>
    <lineage>
        <taxon>Eukaryota</taxon>
        <taxon>Viridiplantae</taxon>
        <taxon>Streptophyta</taxon>
        <taxon>Embryophyta</taxon>
        <taxon>Tracheophyta</taxon>
        <taxon>Spermatophyta</taxon>
        <taxon>Magnoliopsida</taxon>
        <taxon>Amborellales</taxon>
        <taxon>Amborellaceae</taxon>
        <taxon>Amborella</taxon>
    </lineage>
</organism>
<reference evidence="5" key="1">
    <citation type="journal article" date="2013" name="Science">
        <title>The Amborella genome and the evolution of flowering plants.</title>
        <authorList>
            <consortium name="Amborella Genome Project"/>
        </authorList>
    </citation>
    <scope>NUCLEOTIDE SEQUENCE [LARGE SCALE GENOMIC DNA]</scope>
</reference>
<dbReference type="OMA" id="YDVAKEC"/>